<proteinExistence type="inferred from homology"/>
<feature type="region of interest" description="Disordered" evidence="3">
    <location>
        <begin position="85"/>
        <end position="159"/>
    </location>
</feature>
<dbReference type="EMBL" id="JAGHQL010000251">
    <property type="protein sequence ID" value="KAH0535965.1"/>
    <property type="molecule type" value="Genomic_DNA"/>
</dbReference>
<evidence type="ECO:0000256" key="3">
    <source>
        <dbReference type="SAM" id="MobiDB-lite"/>
    </source>
</evidence>
<name>A0A9P8HZY3_9PEZI</name>
<dbReference type="Gene3D" id="3.40.1350.10">
    <property type="match status" value="1"/>
</dbReference>
<dbReference type="Pfam" id="PF09631">
    <property type="entry name" value="Sen15"/>
    <property type="match status" value="1"/>
</dbReference>
<reference evidence="5" key="1">
    <citation type="submission" date="2021-03" db="EMBL/GenBank/DDBJ databases">
        <title>Comparative genomics and phylogenomic investigation of the class Geoglossomycetes provide insights into ecological specialization and systematics.</title>
        <authorList>
            <person name="Melie T."/>
            <person name="Pirro S."/>
            <person name="Miller A.N."/>
            <person name="Quandt A."/>
        </authorList>
    </citation>
    <scope>NUCLEOTIDE SEQUENCE</scope>
    <source>
        <strain evidence="5">GBOQ0MN5Z8</strain>
    </source>
</reference>
<dbReference type="GO" id="GO:0000379">
    <property type="term" value="P:tRNA-type intron splice site recognition and cleavage"/>
    <property type="evidence" value="ECO:0007669"/>
    <property type="project" value="InterPro"/>
</dbReference>
<protein>
    <recommendedName>
        <fullName evidence="4">tRNA-splicing endonuclease subunit Sen15 domain-containing protein</fullName>
    </recommendedName>
</protein>
<feature type="compositionally biased region" description="Low complexity" evidence="3">
    <location>
        <begin position="53"/>
        <end position="64"/>
    </location>
</feature>
<dbReference type="PANTHER" id="PTHR28518">
    <property type="entry name" value="TRNA-SPLICING ENDONUCLEASE SUBUNIT SEN15"/>
    <property type="match status" value="1"/>
</dbReference>
<keyword evidence="2" id="KW-0819">tRNA processing</keyword>
<evidence type="ECO:0000256" key="1">
    <source>
        <dbReference type="ARBA" id="ARBA00006091"/>
    </source>
</evidence>
<feature type="compositionally biased region" description="Low complexity" evidence="3">
    <location>
        <begin position="97"/>
        <end position="108"/>
    </location>
</feature>
<accession>A0A9P8HZY3</accession>
<dbReference type="GO" id="GO:0000213">
    <property type="term" value="F:tRNA-intron lyase activity"/>
    <property type="evidence" value="ECO:0007669"/>
    <property type="project" value="TreeGrafter"/>
</dbReference>
<evidence type="ECO:0000313" key="5">
    <source>
        <dbReference type="EMBL" id="KAH0535965.1"/>
    </source>
</evidence>
<feature type="region of interest" description="Disordered" evidence="3">
    <location>
        <begin position="1"/>
        <end position="64"/>
    </location>
</feature>
<dbReference type="PANTHER" id="PTHR28518:SF1">
    <property type="entry name" value="TRNA-SPLICING ENDONUCLEASE SUBUNIT SEN15"/>
    <property type="match status" value="1"/>
</dbReference>
<feature type="compositionally biased region" description="Polar residues" evidence="3">
    <location>
        <begin position="33"/>
        <end position="42"/>
    </location>
</feature>
<feature type="compositionally biased region" description="Pro residues" evidence="3">
    <location>
        <begin position="149"/>
        <end position="158"/>
    </location>
</feature>
<evidence type="ECO:0000313" key="6">
    <source>
        <dbReference type="Proteomes" id="UP000698800"/>
    </source>
</evidence>
<dbReference type="OrthoDB" id="10002170at2759"/>
<dbReference type="InterPro" id="IPR018593">
    <property type="entry name" value="tRNA-endonuc_su_Sen15"/>
</dbReference>
<feature type="compositionally biased region" description="Polar residues" evidence="3">
    <location>
        <begin position="1"/>
        <end position="14"/>
    </location>
</feature>
<feature type="compositionally biased region" description="Polar residues" evidence="3">
    <location>
        <begin position="115"/>
        <end position="133"/>
    </location>
</feature>
<feature type="domain" description="tRNA-splicing endonuclease subunit Sen15" evidence="4">
    <location>
        <begin position="70"/>
        <end position="218"/>
    </location>
</feature>
<evidence type="ECO:0000256" key="2">
    <source>
        <dbReference type="ARBA" id="ARBA00022694"/>
    </source>
</evidence>
<dbReference type="InterPro" id="IPR042777">
    <property type="entry name" value="Sen15_fungi"/>
</dbReference>
<dbReference type="AlphaFoldDB" id="A0A9P8HZY3"/>
<dbReference type="GO" id="GO:0000214">
    <property type="term" value="C:tRNA-intron endonuclease complex"/>
    <property type="evidence" value="ECO:0007669"/>
    <property type="project" value="InterPro"/>
</dbReference>
<sequence>MEMLSQNADCADQNSRQEKDEKEPRPRFGTGTAKEQPTTTLSPPAKTMASRVASSTAPPHPPHLLALTSQIHHNLLHQHDWASLTTHTHSPTPPHNLLPRPLLSGLPPHRIYTHPDTQLHQLMSPPSATSSPDGGTDHTENNDAHQPQPTTPDLPPQPEWVLPTHIDEKWSLSRLHQVFSGLPPADDGPKRVLLATAGTDSTVVYYILHEGIVKPRQN</sequence>
<dbReference type="Proteomes" id="UP000698800">
    <property type="component" value="Unassembled WGS sequence"/>
</dbReference>
<comment type="similarity">
    <text evidence="1">Belongs to the SEN15 family.</text>
</comment>
<comment type="caution">
    <text evidence="5">The sequence shown here is derived from an EMBL/GenBank/DDBJ whole genome shotgun (WGS) entry which is preliminary data.</text>
</comment>
<dbReference type="SUPFAM" id="SSF53032">
    <property type="entry name" value="tRNA-intron endonuclease catalytic domain-like"/>
    <property type="match status" value="1"/>
</dbReference>
<gene>
    <name evidence="5" type="ORF">FGG08_007139</name>
</gene>
<dbReference type="InterPro" id="IPR011856">
    <property type="entry name" value="tRNA_endonuc-like_dom_sf"/>
</dbReference>
<evidence type="ECO:0000259" key="4">
    <source>
        <dbReference type="Pfam" id="PF09631"/>
    </source>
</evidence>
<feature type="compositionally biased region" description="Basic and acidic residues" evidence="3">
    <location>
        <begin position="15"/>
        <end position="26"/>
    </location>
</feature>
<keyword evidence="6" id="KW-1185">Reference proteome</keyword>
<organism evidence="5 6">
    <name type="scientific">Glutinoglossum americanum</name>
    <dbReference type="NCBI Taxonomy" id="1670608"/>
    <lineage>
        <taxon>Eukaryota</taxon>
        <taxon>Fungi</taxon>
        <taxon>Dikarya</taxon>
        <taxon>Ascomycota</taxon>
        <taxon>Pezizomycotina</taxon>
        <taxon>Geoglossomycetes</taxon>
        <taxon>Geoglossales</taxon>
        <taxon>Geoglossaceae</taxon>
        <taxon>Glutinoglossum</taxon>
    </lineage>
</organism>
<dbReference type="InterPro" id="IPR036167">
    <property type="entry name" value="tRNA_intron_Endo_cat-like_sf"/>
</dbReference>
<dbReference type="GO" id="GO:0003676">
    <property type="term" value="F:nucleic acid binding"/>
    <property type="evidence" value="ECO:0007669"/>
    <property type="project" value="InterPro"/>
</dbReference>